<name>A0ABD4TDR6_9EURY</name>
<protein>
    <recommendedName>
        <fullName evidence="9">Molybdate/tungstate import ATP-binding protein WtpC</fullName>
        <ecNumber evidence="8">7.3.2.6</ecNumber>
    </recommendedName>
</protein>
<dbReference type="PANTHER" id="PTHR42781">
    <property type="entry name" value="SPERMIDINE/PUTRESCINE IMPORT ATP-BINDING PROTEIN POTA"/>
    <property type="match status" value="1"/>
</dbReference>
<evidence type="ECO:0000256" key="6">
    <source>
        <dbReference type="ARBA" id="ARBA00038307"/>
    </source>
</evidence>
<accession>A0ABD4TDR6</accession>
<comment type="subcellular location">
    <subcellularLocation>
        <location evidence="1">Cell membrane</location>
        <topology evidence="1">Peripheral membrane protein</topology>
    </subcellularLocation>
</comment>
<dbReference type="Pfam" id="PF00005">
    <property type="entry name" value="ABC_tran"/>
    <property type="match status" value="1"/>
</dbReference>
<dbReference type="GO" id="GO:1901238">
    <property type="term" value="F:ABC-type tungstate transporter activity"/>
    <property type="evidence" value="ECO:0007669"/>
    <property type="project" value="UniProtKB-EC"/>
</dbReference>
<evidence type="ECO:0000256" key="4">
    <source>
        <dbReference type="ARBA" id="ARBA00022741"/>
    </source>
</evidence>
<dbReference type="InterPro" id="IPR008995">
    <property type="entry name" value="Mo/tungstate-bd_C_term_dom"/>
</dbReference>
<dbReference type="Pfam" id="PF03459">
    <property type="entry name" value="TOBE"/>
    <property type="match status" value="1"/>
</dbReference>
<dbReference type="SMART" id="SM00382">
    <property type="entry name" value="AAA"/>
    <property type="match status" value="1"/>
</dbReference>
<dbReference type="InterPro" id="IPR003439">
    <property type="entry name" value="ABC_transporter-like_ATP-bd"/>
</dbReference>
<dbReference type="PANTHER" id="PTHR42781:SF9">
    <property type="entry name" value="AMINO ACID ABC TRANSPORTER, ATP-BINDING PROTEIN-RELATED"/>
    <property type="match status" value="1"/>
</dbReference>
<keyword evidence="5 13" id="KW-0067">ATP-binding</keyword>
<keyword evidence="4" id="KW-0547">Nucleotide-binding</keyword>
<dbReference type="InterPro" id="IPR004606">
    <property type="entry name" value="Mop_domain"/>
</dbReference>
<dbReference type="InterPro" id="IPR050093">
    <property type="entry name" value="ABC_SmlMolc_Importer"/>
</dbReference>
<dbReference type="InterPro" id="IPR027417">
    <property type="entry name" value="P-loop_NTPase"/>
</dbReference>
<dbReference type="EC" id="7.3.2.6" evidence="8"/>
<dbReference type="PROSITE" id="PS51866">
    <property type="entry name" value="MOP"/>
    <property type="match status" value="1"/>
</dbReference>
<comment type="caution">
    <text evidence="13">The sequence shown here is derived from an EMBL/GenBank/DDBJ whole genome shotgun (WGS) entry which is preliminary data.</text>
</comment>
<comment type="similarity">
    <text evidence="6">Belongs to the ABC transporter superfamily. Sulfate/tungstate importer (TC 3.A.1.6) family.</text>
</comment>
<dbReference type="InterPro" id="IPR017871">
    <property type="entry name" value="ABC_transporter-like_CS"/>
</dbReference>
<gene>
    <name evidence="13" type="ORF">DIC75_08675</name>
</gene>
<evidence type="ECO:0000256" key="10">
    <source>
        <dbReference type="ARBA" id="ARBA00047936"/>
    </source>
</evidence>
<evidence type="ECO:0000256" key="3">
    <source>
        <dbReference type="ARBA" id="ARBA00022505"/>
    </source>
</evidence>
<dbReference type="GO" id="GO:0005524">
    <property type="term" value="F:ATP binding"/>
    <property type="evidence" value="ECO:0007669"/>
    <property type="project" value="UniProtKB-KW"/>
</dbReference>
<keyword evidence="3" id="KW-0500">Molybdenum</keyword>
<dbReference type="InterPro" id="IPR003593">
    <property type="entry name" value="AAA+_ATPase"/>
</dbReference>
<dbReference type="PROSITE" id="PS00211">
    <property type="entry name" value="ABC_TRANSPORTER_1"/>
    <property type="match status" value="1"/>
</dbReference>
<feature type="domain" description="Mop" evidence="12">
    <location>
        <begin position="293"/>
        <end position="357"/>
    </location>
</feature>
<dbReference type="InterPro" id="IPR005116">
    <property type="entry name" value="Transp-assoc_OB_typ1"/>
</dbReference>
<evidence type="ECO:0000313" key="13">
    <source>
        <dbReference type="EMBL" id="MCM2466380.1"/>
    </source>
</evidence>
<dbReference type="RefSeq" id="WP_250987636.1">
    <property type="nucleotide sequence ID" value="NZ_QFDM01000002.1"/>
</dbReference>
<evidence type="ECO:0000313" key="14">
    <source>
        <dbReference type="Proteomes" id="UP001523230"/>
    </source>
</evidence>
<sequence length="362" mass="39601">MAIIEAHNIKKSYGSLEVLHDVDLSVGEGEILALIGPSGSGKSTLLRILDLIEPANEGELSVFGIDTVEEHGRWLDLRRRMGMLFQRPIVFNSSVYDNVAMGLRYRHASGSEIDRKVKEALEAVGLSRYVKSKALDLSGGEQQRVALSRVLVTDPEILFLDEPTANLDPTSTATIEAIVTRLNREANMTVVISTHDLMQGQRLAHRVGVMIEGTIAQTGLSREIFHEPKDRRIARFVGVQNIAPGRVVAQREGLTVVEVRGKQILSATPPPADEVEMIVRGEDISLHRREPAHEEAENLFPATVTGIEPTAPFVNVTVHCGCDLVALVTARRAETLGLHEGLEVWVSLQAKAVHLIPRNGPG</sequence>
<dbReference type="AlphaFoldDB" id="A0ABD4TDR6"/>
<evidence type="ECO:0000256" key="2">
    <source>
        <dbReference type="ARBA" id="ARBA00022448"/>
    </source>
</evidence>
<reference evidence="13 14" key="1">
    <citation type="submission" date="2018-05" db="EMBL/GenBank/DDBJ databases">
        <title>Isolation and characterization of genus Methanoculleus species and their viruses from deep sea marine sediment offshore southwestern Taiwan.</title>
        <authorList>
            <person name="Wei W.-H."/>
            <person name="Chen W.-C."/>
            <person name="Lai M.-C."/>
            <person name="Chen S.-C."/>
        </authorList>
    </citation>
    <scope>NUCLEOTIDE SEQUENCE [LARGE SCALE GENOMIC DNA]</scope>
    <source>
        <strain evidence="13 14">CWC-02</strain>
    </source>
</reference>
<organism evidence="13 14">
    <name type="scientific">Methanoculleus oceani</name>
    <dbReference type="NCBI Taxonomy" id="2184756"/>
    <lineage>
        <taxon>Archaea</taxon>
        <taxon>Methanobacteriati</taxon>
        <taxon>Methanobacteriota</taxon>
        <taxon>Stenosarchaea group</taxon>
        <taxon>Methanomicrobia</taxon>
        <taxon>Methanomicrobiales</taxon>
        <taxon>Methanomicrobiaceae</taxon>
        <taxon>Methanoculleus</taxon>
    </lineage>
</organism>
<evidence type="ECO:0000256" key="7">
    <source>
        <dbReference type="ARBA" id="ARBA00038781"/>
    </source>
</evidence>
<dbReference type="EMBL" id="QFDM01000002">
    <property type="protein sequence ID" value="MCM2466380.1"/>
    <property type="molecule type" value="Genomic_DNA"/>
</dbReference>
<dbReference type="InterPro" id="IPR005670">
    <property type="entry name" value="PstB-like"/>
</dbReference>
<evidence type="ECO:0000256" key="9">
    <source>
        <dbReference type="ARBA" id="ARBA00041133"/>
    </source>
</evidence>
<dbReference type="SUPFAM" id="SSF52540">
    <property type="entry name" value="P-loop containing nucleoside triphosphate hydrolases"/>
    <property type="match status" value="1"/>
</dbReference>
<evidence type="ECO:0000256" key="1">
    <source>
        <dbReference type="ARBA" id="ARBA00004202"/>
    </source>
</evidence>
<dbReference type="Proteomes" id="UP001523230">
    <property type="component" value="Unassembled WGS sequence"/>
</dbReference>
<dbReference type="PROSITE" id="PS50893">
    <property type="entry name" value="ABC_TRANSPORTER_2"/>
    <property type="match status" value="1"/>
</dbReference>
<dbReference type="SUPFAM" id="SSF50331">
    <property type="entry name" value="MOP-like"/>
    <property type="match status" value="1"/>
</dbReference>
<dbReference type="GO" id="GO:0005886">
    <property type="term" value="C:plasma membrane"/>
    <property type="evidence" value="ECO:0007669"/>
    <property type="project" value="UniProtKB-SubCell"/>
</dbReference>
<keyword evidence="2" id="KW-0813">Transport</keyword>
<evidence type="ECO:0000259" key="12">
    <source>
        <dbReference type="PROSITE" id="PS51866"/>
    </source>
</evidence>
<proteinExistence type="inferred from homology"/>
<dbReference type="Gene3D" id="2.40.50.100">
    <property type="match status" value="1"/>
</dbReference>
<comment type="catalytic activity">
    <reaction evidence="10">
        <text>tungstate(in) + ATP + H2O = tungstate(out) + ADP + phosphate + H(+)</text>
        <dbReference type="Rhea" id="RHEA:35027"/>
        <dbReference type="ChEBI" id="CHEBI:15377"/>
        <dbReference type="ChEBI" id="CHEBI:15378"/>
        <dbReference type="ChEBI" id="CHEBI:30616"/>
        <dbReference type="ChEBI" id="CHEBI:43474"/>
        <dbReference type="ChEBI" id="CHEBI:46502"/>
        <dbReference type="ChEBI" id="CHEBI:456216"/>
        <dbReference type="EC" id="7.3.2.6"/>
    </reaction>
</comment>
<dbReference type="CDD" id="cd03260">
    <property type="entry name" value="ABC_PstB_phosphate_transporter"/>
    <property type="match status" value="1"/>
</dbReference>
<feature type="domain" description="ABC transporter" evidence="11">
    <location>
        <begin position="4"/>
        <end position="237"/>
    </location>
</feature>
<dbReference type="Gene3D" id="3.40.50.300">
    <property type="entry name" value="P-loop containing nucleotide triphosphate hydrolases"/>
    <property type="match status" value="1"/>
</dbReference>
<evidence type="ECO:0000259" key="11">
    <source>
        <dbReference type="PROSITE" id="PS50893"/>
    </source>
</evidence>
<comment type="subunit">
    <text evidence="7">The complex is composed of two ATP-binding proteins (WtpC), two transmembrane proteins (WtpB) and a solute-binding protein (WtpA).</text>
</comment>
<keyword evidence="14" id="KW-1185">Reference proteome</keyword>
<evidence type="ECO:0000256" key="8">
    <source>
        <dbReference type="ARBA" id="ARBA00039025"/>
    </source>
</evidence>
<evidence type="ECO:0000256" key="5">
    <source>
        <dbReference type="ARBA" id="ARBA00022840"/>
    </source>
</evidence>